<reference evidence="1 2" key="1">
    <citation type="journal article" date="2016" name="Genome Biol. Evol.">
        <title>Gene Family Evolution Reflects Adaptation to Soil Environmental Stressors in the Genome of the Collembolan Orchesella cincta.</title>
        <authorList>
            <person name="Faddeeva-Vakhrusheva A."/>
            <person name="Derks M.F."/>
            <person name="Anvar S.Y."/>
            <person name="Agamennone V."/>
            <person name="Suring W."/>
            <person name="Smit S."/>
            <person name="van Straalen N.M."/>
            <person name="Roelofs D."/>
        </authorList>
    </citation>
    <scope>NUCLEOTIDE SEQUENCE [LARGE SCALE GENOMIC DNA]</scope>
    <source>
        <tissue evidence="1">Mixed pool</tissue>
    </source>
</reference>
<name>A0A1D2MKJ6_ORCCI</name>
<protein>
    <submittedName>
        <fullName evidence="1">Uncharacterized protein</fullName>
    </submittedName>
</protein>
<evidence type="ECO:0000313" key="1">
    <source>
        <dbReference type="EMBL" id="ODM93402.1"/>
    </source>
</evidence>
<dbReference type="AlphaFoldDB" id="A0A1D2MKJ6"/>
<sequence length="94" mass="11140">MALTILFNFYPKEIKWWGGNYVVPDKKNPGKFLVKTYKIQCVEKPDKTFCLHNGWTVARCHMLCMSQCNVEYRQNYDKLVSHEGECKMPIYGKR</sequence>
<keyword evidence="2" id="KW-1185">Reference proteome</keyword>
<organism evidence="1 2">
    <name type="scientific">Orchesella cincta</name>
    <name type="common">Springtail</name>
    <name type="synonym">Podura cincta</name>
    <dbReference type="NCBI Taxonomy" id="48709"/>
    <lineage>
        <taxon>Eukaryota</taxon>
        <taxon>Metazoa</taxon>
        <taxon>Ecdysozoa</taxon>
        <taxon>Arthropoda</taxon>
        <taxon>Hexapoda</taxon>
        <taxon>Collembola</taxon>
        <taxon>Entomobryomorpha</taxon>
        <taxon>Entomobryoidea</taxon>
        <taxon>Orchesellidae</taxon>
        <taxon>Orchesellinae</taxon>
        <taxon>Orchesella</taxon>
    </lineage>
</organism>
<proteinExistence type="predicted"/>
<evidence type="ECO:0000313" key="2">
    <source>
        <dbReference type="Proteomes" id="UP000094527"/>
    </source>
</evidence>
<gene>
    <name evidence="1" type="ORF">Ocin01_13280</name>
</gene>
<dbReference type="OrthoDB" id="8287905at2759"/>
<accession>A0A1D2MKJ6</accession>
<comment type="caution">
    <text evidence="1">The sequence shown here is derived from an EMBL/GenBank/DDBJ whole genome shotgun (WGS) entry which is preliminary data.</text>
</comment>
<dbReference type="EMBL" id="LJIJ01000999">
    <property type="protein sequence ID" value="ODM93402.1"/>
    <property type="molecule type" value="Genomic_DNA"/>
</dbReference>
<dbReference type="Proteomes" id="UP000094527">
    <property type="component" value="Unassembled WGS sequence"/>
</dbReference>